<evidence type="ECO:0000256" key="2">
    <source>
        <dbReference type="ARBA" id="ARBA00023015"/>
    </source>
</evidence>
<dbReference type="SUPFAM" id="SSF55455">
    <property type="entry name" value="SRF-like"/>
    <property type="match status" value="1"/>
</dbReference>
<dbReference type="GO" id="GO:0046983">
    <property type="term" value="F:protein dimerization activity"/>
    <property type="evidence" value="ECO:0007669"/>
    <property type="project" value="InterPro"/>
</dbReference>
<name>A0A8B8ZZ22_PHODC</name>
<feature type="coiled-coil region" evidence="6">
    <location>
        <begin position="113"/>
        <end position="140"/>
    </location>
</feature>
<evidence type="ECO:0000256" key="7">
    <source>
        <dbReference type="SAM" id="MobiDB-lite"/>
    </source>
</evidence>
<dbReference type="AlphaFoldDB" id="A0A8B8ZZ22"/>
<dbReference type="RefSeq" id="XP_038978622.1">
    <property type="nucleotide sequence ID" value="XM_039122694.1"/>
</dbReference>
<evidence type="ECO:0000313" key="9">
    <source>
        <dbReference type="Proteomes" id="UP000228380"/>
    </source>
</evidence>
<feature type="region of interest" description="Disordered" evidence="7">
    <location>
        <begin position="183"/>
        <end position="209"/>
    </location>
</feature>
<dbReference type="InterPro" id="IPR036879">
    <property type="entry name" value="TF_MADSbox_sf"/>
</dbReference>
<keyword evidence="5" id="KW-0539">Nucleus</keyword>
<protein>
    <submittedName>
        <fullName evidence="10">Agamous-like MADS-box protein AGL30</fullName>
    </submittedName>
</protein>
<comment type="subcellular location">
    <subcellularLocation>
        <location evidence="1">Nucleus</location>
    </subcellularLocation>
</comment>
<dbReference type="OrthoDB" id="786627at2759"/>
<dbReference type="Gene3D" id="3.40.1810.10">
    <property type="entry name" value="Transcription factor, MADS-box"/>
    <property type="match status" value="1"/>
</dbReference>
<dbReference type="KEGG" id="pda:120108964"/>
<dbReference type="GO" id="GO:0000978">
    <property type="term" value="F:RNA polymerase II cis-regulatory region sequence-specific DNA binding"/>
    <property type="evidence" value="ECO:0007669"/>
    <property type="project" value="TreeGrafter"/>
</dbReference>
<organism evidence="9 10">
    <name type="scientific">Phoenix dactylifera</name>
    <name type="common">Date palm</name>
    <dbReference type="NCBI Taxonomy" id="42345"/>
    <lineage>
        <taxon>Eukaryota</taxon>
        <taxon>Viridiplantae</taxon>
        <taxon>Streptophyta</taxon>
        <taxon>Embryophyta</taxon>
        <taxon>Tracheophyta</taxon>
        <taxon>Spermatophyta</taxon>
        <taxon>Magnoliopsida</taxon>
        <taxon>Liliopsida</taxon>
        <taxon>Arecaceae</taxon>
        <taxon>Coryphoideae</taxon>
        <taxon>Phoeniceae</taxon>
        <taxon>Phoenix</taxon>
    </lineage>
</organism>
<keyword evidence="4" id="KW-0804">Transcription</keyword>
<dbReference type="PROSITE" id="PS50066">
    <property type="entry name" value="MADS_BOX_2"/>
    <property type="match status" value="1"/>
</dbReference>
<keyword evidence="2" id="KW-0805">Transcription regulation</keyword>
<dbReference type="CDD" id="cd00266">
    <property type="entry name" value="MADS_SRF_like"/>
    <property type="match status" value="1"/>
</dbReference>
<dbReference type="InterPro" id="IPR033897">
    <property type="entry name" value="SRF-like_MADS-box"/>
</dbReference>
<keyword evidence="3" id="KW-0238">DNA-binding</keyword>
<dbReference type="RefSeq" id="XP_008795554.2">
    <property type="nucleotide sequence ID" value="XM_008797332.2"/>
</dbReference>
<dbReference type="PANTHER" id="PTHR11945">
    <property type="entry name" value="MADS BOX PROTEIN"/>
    <property type="match status" value="1"/>
</dbReference>
<dbReference type="GO" id="GO:0000981">
    <property type="term" value="F:DNA-binding transcription factor activity, RNA polymerase II-specific"/>
    <property type="evidence" value="ECO:0007669"/>
    <property type="project" value="InterPro"/>
</dbReference>
<accession>A0A8B8ZZ22</accession>
<dbReference type="PRINTS" id="PR00404">
    <property type="entry name" value="MADSDOMAIN"/>
</dbReference>
<keyword evidence="9" id="KW-1185">Reference proteome</keyword>
<evidence type="ECO:0000313" key="10">
    <source>
        <dbReference type="RefSeq" id="XP_038978622.1"/>
    </source>
</evidence>
<evidence type="ECO:0000256" key="3">
    <source>
        <dbReference type="ARBA" id="ARBA00023125"/>
    </source>
</evidence>
<evidence type="ECO:0000259" key="8">
    <source>
        <dbReference type="PROSITE" id="PS50066"/>
    </source>
</evidence>
<evidence type="ECO:0000256" key="6">
    <source>
        <dbReference type="SAM" id="Coils"/>
    </source>
</evidence>
<sequence>MARQKLKLEFIENRRQRLATYRKRKETLKKAAYELSTLCGTPIAVICFAPNGKPDTWPEDEGAVRDIVGRHRSVGAEKRSKLHFDIPGYFAAQVRKTMCGQAWDPPPLDDIPEESLREMISSLESAKEAVKKQIQILKEDSRCNQGDFLHGDDGREQQQGFPCNNPAFMAECSNVPMVSKAAMDDGPGQGHGAFVPMEANADLPRSSTA</sequence>
<dbReference type="GO" id="GO:0005634">
    <property type="term" value="C:nucleus"/>
    <property type="evidence" value="ECO:0007669"/>
    <property type="project" value="UniProtKB-SubCell"/>
</dbReference>
<proteinExistence type="predicted"/>
<evidence type="ECO:0000256" key="5">
    <source>
        <dbReference type="ARBA" id="ARBA00023242"/>
    </source>
</evidence>
<keyword evidence="6" id="KW-0175">Coiled coil</keyword>
<dbReference type="Proteomes" id="UP000228380">
    <property type="component" value="Unplaced"/>
</dbReference>
<evidence type="ECO:0000256" key="4">
    <source>
        <dbReference type="ARBA" id="ARBA00023163"/>
    </source>
</evidence>
<dbReference type="PANTHER" id="PTHR11945:SF176">
    <property type="entry name" value="MADS-BOX TRANSCRIPTION FACTOR FAMILY PROTEIN"/>
    <property type="match status" value="1"/>
</dbReference>
<dbReference type="Pfam" id="PF00319">
    <property type="entry name" value="SRF-TF"/>
    <property type="match status" value="1"/>
</dbReference>
<reference evidence="10" key="1">
    <citation type="submission" date="2025-08" db="UniProtKB">
        <authorList>
            <consortium name="RefSeq"/>
        </authorList>
    </citation>
    <scope>IDENTIFICATION</scope>
    <source>
        <tissue evidence="10">Young leaves</tissue>
    </source>
</reference>
<gene>
    <name evidence="10" type="primary">LOC120108964</name>
</gene>
<dbReference type="KEGG" id="pda:103711251"/>
<dbReference type="SMART" id="SM00432">
    <property type="entry name" value="MADS"/>
    <property type="match status" value="1"/>
</dbReference>
<dbReference type="GeneID" id="120108964"/>
<evidence type="ECO:0000256" key="1">
    <source>
        <dbReference type="ARBA" id="ARBA00004123"/>
    </source>
</evidence>
<dbReference type="InterPro" id="IPR002100">
    <property type="entry name" value="TF_MADSbox"/>
</dbReference>
<dbReference type="GO" id="GO:0045944">
    <property type="term" value="P:positive regulation of transcription by RNA polymerase II"/>
    <property type="evidence" value="ECO:0007669"/>
    <property type="project" value="InterPro"/>
</dbReference>
<feature type="domain" description="MADS-box" evidence="8">
    <location>
        <begin position="1"/>
        <end position="61"/>
    </location>
</feature>